<feature type="transmembrane region" description="Helical" evidence="1">
    <location>
        <begin position="307"/>
        <end position="329"/>
    </location>
</feature>
<feature type="transmembrane region" description="Helical" evidence="1">
    <location>
        <begin position="124"/>
        <end position="147"/>
    </location>
</feature>
<accession>A0A2S0VPW3</accession>
<dbReference type="RefSeq" id="WP_108602304.1">
    <property type="nucleotide sequence ID" value="NZ_CP026604.1"/>
</dbReference>
<evidence type="ECO:0000313" key="2">
    <source>
        <dbReference type="EMBL" id="AWB66233.1"/>
    </source>
</evidence>
<organism evidence="2 3">
    <name type="scientific">Saccharobesus litoralis</name>
    <dbReference type="NCBI Taxonomy" id="2172099"/>
    <lineage>
        <taxon>Bacteria</taxon>
        <taxon>Pseudomonadati</taxon>
        <taxon>Pseudomonadota</taxon>
        <taxon>Gammaproteobacteria</taxon>
        <taxon>Alteromonadales</taxon>
        <taxon>Alteromonadaceae</taxon>
        <taxon>Saccharobesus</taxon>
    </lineage>
</organism>
<evidence type="ECO:0000256" key="1">
    <source>
        <dbReference type="SAM" id="Phobius"/>
    </source>
</evidence>
<feature type="transmembrane region" description="Helical" evidence="1">
    <location>
        <begin position="154"/>
        <end position="174"/>
    </location>
</feature>
<feature type="transmembrane region" description="Helical" evidence="1">
    <location>
        <begin position="247"/>
        <end position="265"/>
    </location>
</feature>
<feature type="transmembrane region" description="Helical" evidence="1">
    <location>
        <begin position="100"/>
        <end position="118"/>
    </location>
</feature>
<keyword evidence="3" id="KW-1185">Reference proteome</keyword>
<dbReference type="EMBL" id="CP026604">
    <property type="protein sequence ID" value="AWB66233.1"/>
    <property type="molecule type" value="Genomic_DNA"/>
</dbReference>
<protein>
    <submittedName>
        <fullName evidence="2">NnrS family protein</fullName>
    </submittedName>
</protein>
<keyword evidence="1" id="KW-0472">Membrane</keyword>
<feature type="transmembrane region" description="Helical" evidence="1">
    <location>
        <begin position="373"/>
        <end position="393"/>
    </location>
</feature>
<sequence>MLQISEPINSQAASHKVFSSQALFELAFRPFFLLGTLSSIAALGYWILMLNGYAGFSLSGLNPVVWHLHEMLFGFGATVAVGFLLTAVQTWTGLKSIKGWALASLVGLWLAVRLFIWHNTPDSLAFALGLQTLWWLGVIAAMANLVWRSRNSRNYLFVPLLIALMLVNNAILLADIQANVPLALHLGRVCVLLFVVMMSLVGGRVIPFFTSRGAQVGSIQPIHWLEQAVVVSSLLMVVTYFASYFVASLTIFSHGLMLIAALLHMARTFNWQTAKTLFVPLLWSLHLAYLSMAIGLFLLGLSYFVEVLTLSSAMHVITIGAIGLMIFAMMARVSLGHTGRVLQVPLLVGVMFGLVFVALLARVVLPVWLDTLLAWNISVACWITASGIFLWRYMPILTRPRVR</sequence>
<feature type="transmembrane region" description="Helical" evidence="1">
    <location>
        <begin position="186"/>
        <end position="210"/>
    </location>
</feature>
<dbReference type="KEGG" id="cate:C2869_07195"/>
<feature type="transmembrane region" description="Helical" evidence="1">
    <location>
        <begin position="277"/>
        <end position="301"/>
    </location>
</feature>
<name>A0A2S0VPW3_9ALTE</name>
<evidence type="ECO:0000313" key="3">
    <source>
        <dbReference type="Proteomes" id="UP000244441"/>
    </source>
</evidence>
<reference evidence="2 3" key="1">
    <citation type="submission" date="2018-01" db="EMBL/GenBank/DDBJ databases">
        <title>Genome sequence of a Cantenovulum-like bacteria.</title>
        <authorList>
            <person name="Tan W.R."/>
            <person name="Lau N.-S."/>
            <person name="Go F."/>
            <person name="Amirul A.-A.A."/>
        </authorList>
    </citation>
    <scope>NUCLEOTIDE SEQUENCE [LARGE SCALE GENOMIC DNA]</scope>
    <source>
        <strain evidence="2 3">CCB-QB4</strain>
    </source>
</reference>
<dbReference type="Proteomes" id="UP000244441">
    <property type="component" value="Chromosome"/>
</dbReference>
<feature type="transmembrane region" description="Helical" evidence="1">
    <location>
        <begin position="26"/>
        <end position="48"/>
    </location>
</feature>
<dbReference type="AlphaFoldDB" id="A0A2S0VPW3"/>
<keyword evidence="1" id="KW-1133">Transmembrane helix</keyword>
<proteinExistence type="predicted"/>
<keyword evidence="1" id="KW-0812">Transmembrane</keyword>
<feature type="transmembrane region" description="Helical" evidence="1">
    <location>
        <begin position="68"/>
        <end position="88"/>
    </location>
</feature>
<feature type="transmembrane region" description="Helical" evidence="1">
    <location>
        <begin position="341"/>
        <end position="361"/>
    </location>
</feature>
<dbReference type="InterPro" id="IPR010266">
    <property type="entry name" value="NnrS"/>
</dbReference>
<gene>
    <name evidence="2" type="ORF">C2869_07195</name>
</gene>
<dbReference type="OrthoDB" id="9770040at2"/>
<dbReference type="Pfam" id="PF05940">
    <property type="entry name" value="NnrS"/>
    <property type="match status" value="1"/>
</dbReference>